<dbReference type="PANTHER" id="PTHR43384">
    <property type="entry name" value="SEPTUM SITE-DETERMINING PROTEIN MIND HOMOLOG, CHLOROPLASTIC-RELATED"/>
    <property type="match status" value="1"/>
</dbReference>
<dbReference type="PANTHER" id="PTHR43384:SF14">
    <property type="entry name" value="ESX-1 SECRETION-ASSOCIATED PROTEIN ESPI"/>
    <property type="match status" value="1"/>
</dbReference>
<proteinExistence type="predicted"/>
<dbReference type="SMART" id="SM00220">
    <property type="entry name" value="S_TKc"/>
    <property type="match status" value="1"/>
</dbReference>
<dbReference type="InterPro" id="IPR000719">
    <property type="entry name" value="Prot_kinase_dom"/>
</dbReference>
<accession>A0ABT1PCI9</accession>
<evidence type="ECO:0000256" key="1">
    <source>
        <dbReference type="SAM" id="MobiDB-lite"/>
    </source>
</evidence>
<reference evidence="3 4" key="1">
    <citation type="submission" date="2022-06" db="EMBL/GenBank/DDBJ databases">
        <title>Draft genome sequence of type strain Streptomyces rubrisoli DSM 42083.</title>
        <authorList>
            <person name="Duangmal K."/>
            <person name="Klaysubun C."/>
        </authorList>
    </citation>
    <scope>NUCLEOTIDE SEQUENCE [LARGE SCALE GENOMIC DNA]</scope>
    <source>
        <strain evidence="3 4">DSM 42083</strain>
    </source>
</reference>
<dbReference type="EMBL" id="JANFNH010000012">
    <property type="protein sequence ID" value="MCQ4043088.1"/>
    <property type="molecule type" value="Genomic_DNA"/>
</dbReference>
<comment type="caution">
    <text evidence="3">The sequence shown here is derived from an EMBL/GenBank/DDBJ whole genome shotgun (WGS) entry which is preliminary data.</text>
</comment>
<keyword evidence="4" id="KW-1185">Reference proteome</keyword>
<sequence length="1058" mass="112705">MPGRVRRVLADCGVDLSPQELLDALWLAHRLPADASAPLARALAAAEPAAVDSGSAAATEAPSPAREHVAREEAPPAHPGTLHASATMAAVPKAARSTPLAALAVRAPEEKALGAAELRLGRALRPLKQRHPGGRLLELDERATADAMAETGLPDLVLRPAGERRLDLALVVDDGLSMLLWRRLATELRSLLERLGAFRSVRVHGLDTRAVGEPALRGRPFAPQAAGLRPGSVADPTGRTLVLVVSDGVGAAWRDGRMRRLLARWAACGPTAVLHALPARMWNTSGIRTEDWQVTVGQTWAANRTWRVADPVLPPELAPFDGMPIPVLEPEPSSVARWARLVASPGGSELLPLLADAPEEVPRPAAPSGGGGDPVLRFRSAASPEAYRLAAHLAAVAPVSVPVMRLVQSAVPWRAETAHLAEVFLGGLMRRTDGGGCGTGPQHQTFDFTEEARKILLDTVPAAELARTTSAVADRLGELVGRSPDFPAWLSHPGGVDEVSGASQPFAELDARLMRHLGAPVERPASRQRQTWGPLEPDDPLAVGPYALYARSEASGFCVLYLGRSGSGREALLRLPRSPDPARAYQLIRRTALALTRMGGRYAPALRDFDLAQPPYWTAEELLVGPSGEPAPQLPFLVREKDPAPGSALCYELSWGLARAVARCHDAGMAHCALAPSSVLVTGQASVRLTGWAHVLIDPPENELRVACASDVYSLGTLLIALNSRSMPWSPAEGELRGSSSWLPRVPHPDLRKLLSRCIALDPRTRPTAHEVADAFAAQLPDGATRSAALREAVPEDGAPAPVVEAPSPSARLWLPQRRTAMGRQLQERRLELVQRPLARCHRIVVVSAVRFAGASTTAHALGALLASVRENSRVVLITNDRKWFAGSDASGLRIPRIERNPDGPLSTPRSYRGLVNSLRGECDILITDTDAEMPLPGGHLTESLVDQLVIVAAPSSKRSAAVDATDALFDLVAKHASERLVAQSIAVISQHHGSAGAHRDLSDRLRGRCRGFVSIPSDSGLAGGRFPDPALLRGVTRERYLDLAALVAQGFPPVGPS</sequence>
<dbReference type="Gene3D" id="1.10.510.10">
    <property type="entry name" value="Transferase(Phosphotransferase) domain 1"/>
    <property type="match status" value="1"/>
</dbReference>
<dbReference type="InterPro" id="IPR047738">
    <property type="entry name" value="SAV_2336-like_N"/>
</dbReference>
<dbReference type="InterPro" id="IPR011009">
    <property type="entry name" value="Kinase-like_dom_sf"/>
</dbReference>
<organism evidence="3 4">
    <name type="scientific">Streptantibioticus rubrisoli</name>
    <dbReference type="NCBI Taxonomy" id="1387313"/>
    <lineage>
        <taxon>Bacteria</taxon>
        <taxon>Bacillati</taxon>
        <taxon>Actinomycetota</taxon>
        <taxon>Actinomycetes</taxon>
        <taxon>Kitasatosporales</taxon>
        <taxon>Streptomycetaceae</taxon>
        <taxon>Streptantibioticus</taxon>
    </lineage>
</organism>
<evidence type="ECO:0000259" key="2">
    <source>
        <dbReference type="SMART" id="SM00220"/>
    </source>
</evidence>
<dbReference type="SUPFAM" id="SSF56112">
    <property type="entry name" value="Protein kinase-like (PK-like)"/>
    <property type="match status" value="1"/>
</dbReference>
<gene>
    <name evidence="3" type="ORF">NON19_13900</name>
</gene>
<dbReference type="RefSeq" id="WP_255927877.1">
    <property type="nucleotide sequence ID" value="NZ_JANFNH010000012.1"/>
</dbReference>
<feature type="domain" description="Protein kinase" evidence="2">
    <location>
        <begin position="535"/>
        <end position="777"/>
    </location>
</feature>
<name>A0ABT1PCI9_9ACTN</name>
<dbReference type="Proteomes" id="UP001206206">
    <property type="component" value="Unassembled WGS sequence"/>
</dbReference>
<feature type="compositionally biased region" description="Basic and acidic residues" evidence="1">
    <location>
        <begin position="65"/>
        <end position="75"/>
    </location>
</feature>
<evidence type="ECO:0000313" key="3">
    <source>
        <dbReference type="EMBL" id="MCQ4043088.1"/>
    </source>
</evidence>
<dbReference type="InterPro" id="IPR050625">
    <property type="entry name" value="ParA/MinD_ATPase"/>
</dbReference>
<evidence type="ECO:0000313" key="4">
    <source>
        <dbReference type="Proteomes" id="UP001206206"/>
    </source>
</evidence>
<feature type="region of interest" description="Disordered" evidence="1">
    <location>
        <begin position="51"/>
        <end position="82"/>
    </location>
</feature>
<protein>
    <recommendedName>
        <fullName evidence="2">Protein kinase domain-containing protein</fullName>
    </recommendedName>
</protein>
<dbReference type="NCBIfam" id="NF041121">
    <property type="entry name" value="SAV_2336_NTERM"/>
    <property type="match status" value="1"/>
</dbReference>